<reference evidence="4" key="1">
    <citation type="submission" date="2015-01" db="EMBL/GenBank/DDBJ databases">
        <authorList>
            <person name="Manzoor Shahid"/>
            <person name="Zubair Saima"/>
        </authorList>
    </citation>
    <scope>NUCLEOTIDE SEQUENCE [LARGE SCALE GENOMIC DNA]</scope>
    <source>
        <strain evidence="4">V1</strain>
    </source>
</reference>
<keyword evidence="2" id="KW-0732">Signal</keyword>
<feature type="signal peptide" evidence="2">
    <location>
        <begin position="1"/>
        <end position="21"/>
    </location>
</feature>
<keyword evidence="4" id="KW-1185">Reference proteome</keyword>
<organism evidence="3 4">
    <name type="scientific">Treponema phagedenis</name>
    <dbReference type="NCBI Taxonomy" id="162"/>
    <lineage>
        <taxon>Bacteria</taxon>
        <taxon>Pseudomonadati</taxon>
        <taxon>Spirochaetota</taxon>
        <taxon>Spirochaetia</taxon>
        <taxon>Spirochaetales</taxon>
        <taxon>Treponemataceae</taxon>
        <taxon>Treponema</taxon>
    </lineage>
</organism>
<dbReference type="EMBL" id="CDNC01000012">
    <property type="protein sequence ID" value="CEM61672.1"/>
    <property type="molecule type" value="Genomic_DNA"/>
</dbReference>
<dbReference type="AlphaFoldDB" id="A0A0B7GVU3"/>
<dbReference type="RefSeq" id="WP_044634570.1">
    <property type="nucleotide sequence ID" value="NZ_CDNC01000012.1"/>
</dbReference>
<accession>A0A0B7GVU3</accession>
<evidence type="ECO:0000313" key="3">
    <source>
        <dbReference type="EMBL" id="CEM61672.1"/>
    </source>
</evidence>
<dbReference type="Proteomes" id="UP000042527">
    <property type="component" value="Unassembled WGS sequence"/>
</dbReference>
<feature type="chain" id="PRO_5002128555" description="Lipoprotein" evidence="2">
    <location>
        <begin position="22"/>
        <end position="248"/>
    </location>
</feature>
<sequence length="248" mass="28272">MKRKILSVMVAGLFLSMLIMNCDSNGKKKMEEQQKKEKQRIEEEQLKKEEERKKEQQKKIDTLLGKGAAAKADPDFVGSKFENRGKISGDGLDMDFASDTNLAQFSFISVSTLSYPTAEYKVIDDTVPGNKKIIFDFTNYLTALSTVTQDDYIELNKIEAEKELRSRGGMTEEEIKKAIEDFIQDILDDIKKDPSVFEDIRNTAIEQLKNPIMEGVLSADKNTITIKNFVYYDWGSTSEEGEKVFTRQ</sequence>
<evidence type="ECO:0008006" key="5">
    <source>
        <dbReference type="Google" id="ProtNLM"/>
    </source>
</evidence>
<gene>
    <name evidence="3" type="ORF">TPHV1_20209</name>
</gene>
<evidence type="ECO:0000313" key="4">
    <source>
        <dbReference type="Proteomes" id="UP000042527"/>
    </source>
</evidence>
<proteinExistence type="predicted"/>
<evidence type="ECO:0000256" key="2">
    <source>
        <dbReference type="SAM" id="SignalP"/>
    </source>
</evidence>
<name>A0A0B7GVU3_TREPH</name>
<evidence type="ECO:0000256" key="1">
    <source>
        <dbReference type="SAM" id="MobiDB-lite"/>
    </source>
</evidence>
<protein>
    <recommendedName>
        <fullName evidence="5">Lipoprotein</fullName>
    </recommendedName>
</protein>
<feature type="region of interest" description="Disordered" evidence="1">
    <location>
        <begin position="29"/>
        <end position="58"/>
    </location>
</feature>
<dbReference type="CDD" id="cd22265">
    <property type="entry name" value="UDM1_RNF168"/>
    <property type="match status" value="1"/>
</dbReference>